<keyword evidence="2" id="KW-0812">Transmembrane</keyword>
<keyword evidence="2" id="KW-1133">Transmembrane helix</keyword>
<feature type="transmembrane region" description="Helical" evidence="2">
    <location>
        <begin position="62"/>
        <end position="82"/>
    </location>
</feature>
<evidence type="ECO:0000256" key="2">
    <source>
        <dbReference type="SAM" id="Phobius"/>
    </source>
</evidence>
<dbReference type="AlphaFoldDB" id="A0A4R2QFK7"/>
<evidence type="ECO:0000313" key="4">
    <source>
        <dbReference type="Proteomes" id="UP000294911"/>
    </source>
</evidence>
<comment type="caution">
    <text evidence="3">The sequence shown here is derived from an EMBL/GenBank/DDBJ whole genome shotgun (WGS) entry which is preliminary data.</text>
</comment>
<protein>
    <submittedName>
        <fullName evidence="3">Uncharacterized protein</fullName>
    </submittedName>
</protein>
<organism evidence="3 4">
    <name type="scientific">Tamaricihabitans halophyticus</name>
    <dbReference type="NCBI Taxonomy" id="1262583"/>
    <lineage>
        <taxon>Bacteria</taxon>
        <taxon>Bacillati</taxon>
        <taxon>Actinomycetota</taxon>
        <taxon>Actinomycetes</taxon>
        <taxon>Pseudonocardiales</taxon>
        <taxon>Pseudonocardiaceae</taxon>
        <taxon>Tamaricihabitans</taxon>
    </lineage>
</organism>
<feature type="region of interest" description="Disordered" evidence="1">
    <location>
        <begin position="222"/>
        <end position="272"/>
    </location>
</feature>
<name>A0A4R2QFK7_9PSEU</name>
<accession>A0A4R2QFK7</accession>
<evidence type="ECO:0000313" key="3">
    <source>
        <dbReference type="EMBL" id="TCP47294.1"/>
    </source>
</evidence>
<gene>
    <name evidence="3" type="ORF">EV191_11290</name>
</gene>
<dbReference type="Proteomes" id="UP000294911">
    <property type="component" value="Unassembled WGS sequence"/>
</dbReference>
<proteinExistence type="predicted"/>
<feature type="transmembrane region" description="Helical" evidence="2">
    <location>
        <begin position="28"/>
        <end position="56"/>
    </location>
</feature>
<dbReference type="OrthoDB" id="5187095at2"/>
<keyword evidence="2" id="KW-0472">Membrane</keyword>
<dbReference type="EMBL" id="SLXQ01000012">
    <property type="protein sequence ID" value="TCP47294.1"/>
    <property type="molecule type" value="Genomic_DNA"/>
</dbReference>
<evidence type="ECO:0000256" key="1">
    <source>
        <dbReference type="SAM" id="MobiDB-lite"/>
    </source>
</evidence>
<reference evidence="3 4" key="1">
    <citation type="submission" date="2019-03" db="EMBL/GenBank/DDBJ databases">
        <title>Genomic Encyclopedia of Type Strains, Phase IV (KMG-IV): sequencing the most valuable type-strain genomes for metagenomic binning, comparative biology and taxonomic classification.</title>
        <authorList>
            <person name="Goeker M."/>
        </authorList>
    </citation>
    <scope>NUCLEOTIDE SEQUENCE [LARGE SCALE GENOMIC DNA]</scope>
    <source>
        <strain evidence="3 4">DSM 45765</strain>
    </source>
</reference>
<keyword evidence="4" id="KW-1185">Reference proteome</keyword>
<sequence>MAKSTGRARARGTRGDVMEVWQTPKQSWPVLIIGALIRWRVEILVTVVAVVVILWLNNTVGTVWTLVCLAVVLLIVAVWPGLRRFVVYRVWCVLDRHRIRTCLRNAKFRTMNLDGALPFMLWARPTKTGERVWLWTRAGSSPDELDNVLSHVASACFAREARVHHVRKMTTVVAFEIIRRDPLEKSGPVESPLAKLSAKVHGRVQDPEGVTPLTAVNVTQLHPTPVAVTEATDTNSGKSEKPGKSRKNTSTNVTPERPAVVVGGEDLSDYID</sequence>